<evidence type="ECO:0000313" key="2">
    <source>
        <dbReference type="Proteomes" id="UP001164743"/>
    </source>
</evidence>
<dbReference type="RefSeq" id="XP_053024922.1">
    <property type="nucleotide sequence ID" value="XM_053161469.1"/>
</dbReference>
<evidence type="ECO:0000313" key="1">
    <source>
        <dbReference type="EMBL" id="WAQ89367.1"/>
    </source>
</evidence>
<gene>
    <name evidence="1" type="ORF">PtA15_11A54</name>
</gene>
<protein>
    <submittedName>
        <fullName evidence="1">Uncharacterized protein</fullName>
    </submittedName>
</protein>
<organism evidence="1 2">
    <name type="scientific">Puccinia triticina</name>
    <dbReference type="NCBI Taxonomy" id="208348"/>
    <lineage>
        <taxon>Eukaryota</taxon>
        <taxon>Fungi</taxon>
        <taxon>Dikarya</taxon>
        <taxon>Basidiomycota</taxon>
        <taxon>Pucciniomycotina</taxon>
        <taxon>Pucciniomycetes</taxon>
        <taxon>Pucciniales</taxon>
        <taxon>Pucciniaceae</taxon>
        <taxon>Puccinia</taxon>
    </lineage>
</organism>
<accession>A0ABY7D348</accession>
<dbReference type="EMBL" id="CP110431">
    <property type="protein sequence ID" value="WAQ89367.1"/>
    <property type="molecule type" value="Genomic_DNA"/>
</dbReference>
<dbReference type="GeneID" id="77802353"/>
<name>A0ABY7D348_9BASI</name>
<reference evidence="1" key="1">
    <citation type="submission" date="2022-10" db="EMBL/GenBank/DDBJ databases">
        <title>Puccinia triticina Genome sequencing and assembly.</title>
        <authorList>
            <person name="Li C."/>
        </authorList>
    </citation>
    <scope>NUCLEOTIDE SEQUENCE</scope>
    <source>
        <strain evidence="1">Pt15</strain>
    </source>
</reference>
<proteinExistence type="predicted"/>
<dbReference type="Proteomes" id="UP001164743">
    <property type="component" value="Chromosome 11A"/>
</dbReference>
<sequence length="505" mass="58155">MERFHHYPGMIYSDFEASATFHPEVREMEHLNRLMAESSINPRLDLLPPHADPHLFNESLIAEQRAAMHLAAPDIHELALLERENEQMHHLHSLNVLDEQMHLRDRELDGMHLMNHERSLNSLGLQLETERAMVLDDEYRLRQGLALAPGYEHFGGSIGYDLAHPYAATGMTHPSYYNQTLHYPGVMADPYYQQMASILPRTLPMFSDPYFMNQMPPTAGCGYTRSTLPLNAAMQNPFFHGIDHDYGYGRIGPLTNYGLAARSPPREYGQMLDDLYLYEMMLRLDLALDEEERILRWRERLAWEELSLAERRLRWEQMEMMERSRLGLGMGSFWGHQLGGLPINSTFGYAAPILAEQVMSSYGRAPIMGVLDGPHYPLSSPLMSTYPMWDVGGLGVGARISPWVVENDMYLSPHHLARQENIRREYAERRGEIPPGPRFIDADDMSTLLGSEMYRPRHLVRQENIRREYAERRGEIPPVPRLIEPGRMGAGVPLYAAYSENYRVY</sequence>
<keyword evidence="2" id="KW-1185">Reference proteome</keyword>